<dbReference type="InterPro" id="IPR037272">
    <property type="entry name" value="SNS_sf"/>
</dbReference>
<evidence type="ECO:0000256" key="7">
    <source>
        <dbReference type="PIRSR" id="PIRSR600175-2"/>
    </source>
</evidence>
<dbReference type="OrthoDB" id="6581954at2759"/>
<feature type="transmembrane region" description="Helical" evidence="9">
    <location>
        <begin position="277"/>
        <end position="297"/>
    </location>
</feature>
<feature type="transmembrane region" description="Helical" evidence="9">
    <location>
        <begin position="459"/>
        <end position="485"/>
    </location>
</feature>
<keyword evidence="6" id="KW-0915">Sodium</keyword>
<keyword evidence="11" id="KW-1185">Reference proteome</keyword>
<keyword evidence="8" id="KW-0769">Symport</keyword>
<evidence type="ECO:0000256" key="9">
    <source>
        <dbReference type="SAM" id="Phobius"/>
    </source>
</evidence>
<dbReference type="PANTHER" id="PTHR11616">
    <property type="entry name" value="SODIUM/CHLORIDE DEPENDENT TRANSPORTER"/>
    <property type="match status" value="1"/>
</dbReference>
<reference evidence="11" key="2">
    <citation type="journal article" date="2013" name="Nature">
        <title>Insights into bilaterian evolution from three spiralian genomes.</title>
        <authorList>
            <person name="Simakov O."/>
            <person name="Marletaz F."/>
            <person name="Cho S.J."/>
            <person name="Edsinger-Gonzales E."/>
            <person name="Havlak P."/>
            <person name="Hellsten U."/>
            <person name="Kuo D.H."/>
            <person name="Larsson T."/>
            <person name="Lv J."/>
            <person name="Arendt D."/>
            <person name="Savage R."/>
            <person name="Osoegawa K."/>
            <person name="de Jong P."/>
            <person name="Grimwood J."/>
            <person name="Chapman J.A."/>
            <person name="Shapiro H."/>
            <person name="Aerts A."/>
            <person name="Otillar R.P."/>
            <person name="Terry A.Y."/>
            <person name="Boore J.L."/>
            <person name="Grigoriev I.V."/>
            <person name="Lindberg D.R."/>
            <person name="Seaver E.C."/>
            <person name="Weisblat D.A."/>
            <person name="Putnam N.H."/>
            <person name="Rokhsar D.S."/>
        </authorList>
    </citation>
    <scope>NUCLEOTIDE SEQUENCE</scope>
    <source>
        <strain evidence="11">I ESC-2004</strain>
    </source>
</reference>
<evidence type="ECO:0000256" key="2">
    <source>
        <dbReference type="ARBA" id="ARBA00022448"/>
    </source>
</evidence>
<keyword evidence="7" id="KW-1015">Disulfide bond</keyword>
<name>X1Z799_CAPTE</name>
<keyword evidence="2 8" id="KW-0813">Transport</keyword>
<evidence type="ECO:0000256" key="1">
    <source>
        <dbReference type="ARBA" id="ARBA00004141"/>
    </source>
</evidence>
<feature type="binding site" evidence="6">
    <location>
        <position position="435"/>
    </location>
    <ligand>
        <name>Na(+)</name>
        <dbReference type="ChEBI" id="CHEBI:29101"/>
        <label>1</label>
    </ligand>
</feature>
<feature type="disulfide bond" evidence="7">
    <location>
        <begin position="162"/>
        <end position="171"/>
    </location>
</feature>
<feature type="transmembrane region" description="Helical" evidence="9">
    <location>
        <begin position="327"/>
        <end position="348"/>
    </location>
</feature>
<evidence type="ECO:0000256" key="4">
    <source>
        <dbReference type="ARBA" id="ARBA00022989"/>
    </source>
</evidence>
<feature type="transmembrane region" description="Helical" evidence="9">
    <location>
        <begin position="419"/>
        <end position="439"/>
    </location>
</feature>
<feature type="binding site" evidence="6">
    <location>
        <position position="334"/>
    </location>
    <ligand>
        <name>Na(+)</name>
        <dbReference type="ChEBI" id="CHEBI:29101"/>
        <label>1</label>
    </ligand>
</feature>
<evidence type="ECO:0000256" key="5">
    <source>
        <dbReference type="ARBA" id="ARBA00023136"/>
    </source>
</evidence>
<keyword evidence="3 8" id="KW-0812">Transmembrane</keyword>
<feature type="transmembrane region" description="Helical" evidence="9">
    <location>
        <begin position="575"/>
        <end position="600"/>
    </location>
</feature>
<feature type="transmembrane region" description="Helical" evidence="9">
    <location>
        <begin position="123"/>
        <end position="150"/>
    </location>
</feature>
<accession>X1Z799</accession>
<dbReference type="OMA" id="FDFILAC"/>
<feature type="binding site" evidence="6">
    <location>
        <position position="64"/>
    </location>
    <ligand>
        <name>Na(+)</name>
        <dbReference type="ChEBI" id="CHEBI:29101"/>
        <label>1</label>
    </ligand>
</feature>
<protein>
    <recommendedName>
        <fullName evidence="8">Transporter</fullName>
    </recommendedName>
</protein>
<dbReference type="SUPFAM" id="SSF161070">
    <property type="entry name" value="SNF-like"/>
    <property type="match status" value="1"/>
</dbReference>
<feature type="transmembrane region" description="Helical" evidence="9">
    <location>
        <begin position="81"/>
        <end position="102"/>
    </location>
</feature>
<keyword evidence="5 9" id="KW-0472">Membrane</keyword>
<dbReference type="PROSITE" id="PS00754">
    <property type="entry name" value="NA_NEUROTRAN_SYMP_2"/>
    <property type="match status" value="1"/>
</dbReference>
<feature type="transmembrane region" description="Helical" evidence="9">
    <location>
        <begin position="360"/>
        <end position="385"/>
    </location>
</feature>
<dbReference type="Proteomes" id="UP000014760">
    <property type="component" value="Unassembled WGS sequence"/>
</dbReference>
<comment type="subcellular location">
    <subcellularLocation>
        <location evidence="1">Membrane</location>
        <topology evidence="1">Multi-pass membrane protein</topology>
    </subcellularLocation>
</comment>
<comment type="similarity">
    <text evidence="8">Belongs to the sodium:neurotransmitter symporter (SNF) (TC 2.A.22) family.</text>
</comment>
<dbReference type="PRINTS" id="PR00176">
    <property type="entry name" value="NANEUSMPORT"/>
</dbReference>
<feature type="binding site" evidence="6">
    <location>
        <position position="434"/>
    </location>
    <ligand>
        <name>Na(+)</name>
        <dbReference type="ChEBI" id="CHEBI:29101"/>
        <label>1</label>
    </ligand>
</feature>
<feature type="transmembrane region" description="Helical" evidence="9">
    <location>
        <begin position="491"/>
        <end position="514"/>
    </location>
</feature>
<dbReference type="Pfam" id="PF00209">
    <property type="entry name" value="SNF"/>
    <property type="match status" value="1"/>
</dbReference>
<dbReference type="GO" id="GO:0046872">
    <property type="term" value="F:metal ion binding"/>
    <property type="evidence" value="ECO:0007669"/>
    <property type="project" value="UniProtKB-KW"/>
</dbReference>
<feature type="transmembrane region" description="Helical" evidence="9">
    <location>
        <begin position="247"/>
        <end position="268"/>
    </location>
</feature>
<evidence type="ECO:0000313" key="11">
    <source>
        <dbReference type="Proteomes" id="UP000014760"/>
    </source>
</evidence>
<dbReference type="AlphaFoldDB" id="X1Z799"/>
<feature type="transmembrane region" description="Helical" evidence="9">
    <location>
        <begin position="51"/>
        <end position="69"/>
    </location>
</feature>
<organism evidence="10 11">
    <name type="scientific">Capitella teleta</name>
    <name type="common">Polychaete worm</name>
    <dbReference type="NCBI Taxonomy" id="283909"/>
    <lineage>
        <taxon>Eukaryota</taxon>
        <taxon>Metazoa</taxon>
        <taxon>Spiralia</taxon>
        <taxon>Lophotrochozoa</taxon>
        <taxon>Annelida</taxon>
        <taxon>Polychaeta</taxon>
        <taxon>Sedentaria</taxon>
        <taxon>Scolecida</taxon>
        <taxon>Capitellidae</taxon>
        <taxon>Capitella</taxon>
    </lineage>
</organism>
<dbReference type="GO" id="GO:0015375">
    <property type="term" value="F:glycine:sodium symporter activity"/>
    <property type="evidence" value="ECO:0007669"/>
    <property type="project" value="TreeGrafter"/>
</dbReference>
<dbReference type="GO" id="GO:0005886">
    <property type="term" value="C:plasma membrane"/>
    <property type="evidence" value="ECO:0007669"/>
    <property type="project" value="TreeGrafter"/>
</dbReference>
<feature type="binding site" evidence="6">
    <location>
        <position position="60"/>
    </location>
    <ligand>
        <name>Na(+)</name>
        <dbReference type="ChEBI" id="CHEBI:29101"/>
        <label>1</label>
    </ligand>
</feature>
<reference evidence="11" key="1">
    <citation type="submission" date="2012-12" db="EMBL/GenBank/DDBJ databases">
        <authorList>
            <person name="Hellsten U."/>
            <person name="Grimwood J."/>
            <person name="Chapman J.A."/>
            <person name="Shapiro H."/>
            <person name="Aerts A."/>
            <person name="Otillar R.P."/>
            <person name="Terry A.Y."/>
            <person name="Boore J.L."/>
            <person name="Simakov O."/>
            <person name="Marletaz F."/>
            <person name="Cho S.-J."/>
            <person name="Edsinger-Gonzales E."/>
            <person name="Havlak P."/>
            <person name="Kuo D.-H."/>
            <person name="Larsson T."/>
            <person name="Lv J."/>
            <person name="Arendt D."/>
            <person name="Savage R."/>
            <person name="Osoegawa K."/>
            <person name="de Jong P."/>
            <person name="Lindberg D.R."/>
            <person name="Seaver E.C."/>
            <person name="Weisblat D.A."/>
            <person name="Putnam N.H."/>
            <person name="Grigoriev I.V."/>
            <person name="Rokhsar D.S."/>
        </authorList>
    </citation>
    <scope>NUCLEOTIDE SEQUENCE</scope>
    <source>
        <strain evidence="11">I ESC-2004</strain>
    </source>
</reference>
<dbReference type="PROSITE" id="PS00610">
    <property type="entry name" value="NA_NEUROTRAN_SYMP_1"/>
    <property type="match status" value="1"/>
</dbReference>
<evidence type="ECO:0000256" key="8">
    <source>
        <dbReference type="RuleBase" id="RU003732"/>
    </source>
</evidence>
<dbReference type="EMBL" id="AMQN01000154">
    <property type="status" value="NOT_ANNOTATED_CDS"/>
    <property type="molecule type" value="Genomic_DNA"/>
</dbReference>
<dbReference type="EnsemblMetazoa" id="CapteT155040">
    <property type="protein sequence ID" value="CapteP155040"/>
    <property type="gene ID" value="CapteG155040"/>
</dbReference>
<feature type="binding site" evidence="6">
    <location>
        <position position="366"/>
    </location>
    <ligand>
        <name>Na(+)</name>
        <dbReference type="ChEBI" id="CHEBI:29101"/>
        <label>1</label>
    </ligand>
</feature>
<dbReference type="HOGENOM" id="CLU_006855_9_5_1"/>
<proteinExistence type="inferred from homology"/>
<dbReference type="PANTHER" id="PTHR11616:SF240">
    <property type="entry name" value="BLOATED TUBULES, ISOFORM B-RELATED"/>
    <property type="match status" value="1"/>
</dbReference>
<reference evidence="10" key="3">
    <citation type="submission" date="2015-06" db="UniProtKB">
        <authorList>
            <consortium name="EnsemblMetazoa"/>
        </authorList>
    </citation>
    <scope>IDENTIFICATION</scope>
</reference>
<evidence type="ECO:0000256" key="6">
    <source>
        <dbReference type="PIRSR" id="PIRSR600175-1"/>
    </source>
</evidence>
<sequence>MYVVNSVDEGATPADVHVVASPHDHHDDDFTTDFSKDENEDRGNWSGRLDFLLACLGYAVGLGNVWRFPYLCYKSGGAVFFIPYVIMLVFVGMPIFFLELSLGQFTSSGPLTCWGCVPIFKGIGVGMMFVSGMVAIYYNMIIAWSLFYLFASFTTNLPWEHCDKEWASPTCEDYIWENITSSDSCISQSFFANLTTGVCYNGSEIIGIFNSTDAESFNIKKRLATEDYLEGRVWGLSESDGIGDLGALHWELVLCLLLAWILVVAALIQGVKSSGKVVYFTALFPYVVLIILLIRGLTLQGFEKGIDFYILQPNMTKLKESQVWKDAAVQIFFSLSDSWGGLIALSSYNRFHNHALRDSLIVSLGNCITSFFAGFVIFSFLGFLAERLGSTVDKVATDGIGLAFTVYPDAVTRMPVPTLWAILFFLMLITLGMDSEFALMETVTTCVFDQFPQTRKKKWAVIMVLGALFFLLGLPLCTDGGAYMLQIMDHYAAAWNVLIIALCECIAIAYIYGFMRFREDIGIMIGNCGCPCLPWKICSYWWGVCWYFFTPVGVIFVLIYSWVDYKEVTYNEYIYPAWGAALGWLMTFLVILGIFLPMFFMLGQKLYRREPVADLFRPNKYWGPAMPKHRRLMGRYLDPGTFEIDPWGESGDLRQRTGEHIGMENSGFSQEKYTETL</sequence>
<evidence type="ECO:0000313" key="10">
    <source>
        <dbReference type="EnsemblMetazoa" id="CapteP155040"/>
    </source>
</evidence>
<feature type="binding site" evidence="6">
    <location>
        <position position="431"/>
    </location>
    <ligand>
        <name>Na(+)</name>
        <dbReference type="ChEBI" id="CHEBI:29101"/>
        <label>1</label>
    </ligand>
</feature>
<feature type="binding site" evidence="6">
    <location>
        <position position="59"/>
    </location>
    <ligand>
        <name>Na(+)</name>
        <dbReference type="ChEBI" id="CHEBI:29101"/>
        <label>1</label>
    </ligand>
</feature>
<keyword evidence="4 9" id="KW-1133">Transmembrane helix</keyword>
<dbReference type="InterPro" id="IPR000175">
    <property type="entry name" value="Na/ntran_symport"/>
</dbReference>
<evidence type="ECO:0000256" key="3">
    <source>
        <dbReference type="ARBA" id="ARBA00022692"/>
    </source>
</evidence>
<dbReference type="PROSITE" id="PS50267">
    <property type="entry name" value="NA_NEUROTRAN_SYMP_3"/>
    <property type="match status" value="1"/>
</dbReference>
<feature type="binding site" evidence="6">
    <location>
        <position position="57"/>
    </location>
    <ligand>
        <name>Na(+)</name>
        <dbReference type="ChEBI" id="CHEBI:29101"/>
        <label>1</label>
    </ligand>
</feature>
<feature type="transmembrane region" description="Helical" evidence="9">
    <location>
        <begin position="544"/>
        <end position="563"/>
    </location>
</feature>
<keyword evidence="6" id="KW-0479">Metal-binding</keyword>